<proteinExistence type="predicted"/>
<dbReference type="EMBL" id="JAIWYP010000011">
    <property type="protein sequence ID" value="KAH3742307.1"/>
    <property type="molecule type" value="Genomic_DNA"/>
</dbReference>
<sequence length="86" mass="9645">MRTANENHSNLSRSQFRNSSYMLKLEKACMYLKEINDRLYSDKEPFLASLRILGGTYSSIVGKVCAASVPVSEFHTLLKIGDSALQ</sequence>
<evidence type="ECO:0000313" key="2">
    <source>
        <dbReference type="Proteomes" id="UP000828390"/>
    </source>
</evidence>
<evidence type="ECO:0000313" key="1">
    <source>
        <dbReference type="EMBL" id="KAH3742307.1"/>
    </source>
</evidence>
<dbReference type="Proteomes" id="UP000828390">
    <property type="component" value="Unassembled WGS sequence"/>
</dbReference>
<reference evidence="1" key="2">
    <citation type="submission" date="2020-11" db="EMBL/GenBank/DDBJ databases">
        <authorList>
            <person name="McCartney M.A."/>
            <person name="Auch B."/>
            <person name="Kono T."/>
            <person name="Mallez S."/>
            <person name="Becker A."/>
            <person name="Gohl D.M."/>
            <person name="Silverstein K.A.T."/>
            <person name="Koren S."/>
            <person name="Bechman K.B."/>
            <person name="Herman A."/>
            <person name="Abrahante J.E."/>
            <person name="Garbe J."/>
        </authorList>
    </citation>
    <scope>NUCLEOTIDE SEQUENCE</scope>
    <source>
        <strain evidence="1">Duluth1</strain>
        <tissue evidence="1">Whole animal</tissue>
    </source>
</reference>
<name>A0A9D4DBU7_DREPO</name>
<gene>
    <name evidence="1" type="ORF">DPMN_049046</name>
</gene>
<accession>A0A9D4DBU7</accession>
<comment type="caution">
    <text evidence="1">The sequence shown here is derived from an EMBL/GenBank/DDBJ whole genome shotgun (WGS) entry which is preliminary data.</text>
</comment>
<keyword evidence="2" id="KW-1185">Reference proteome</keyword>
<reference evidence="1" key="1">
    <citation type="journal article" date="2019" name="bioRxiv">
        <title>The Genome of the Zebra Mussel, Dreissena polymorpha: A Resource for Invasive Species Research.</title>
        <authorList>
            <person name="McCartney M.A."/>
            <person name="Auch B."/>
            <person name="Kono T."/>
            <person name="Mallez S."/>
            <person name="Zhang Y."/>
            <person name="Obille A."/>
            <person name="Becker A."/>
            <person name="Abrahante J.E."/>
            <person name="Garbe J."/>
            <person name="Badalamenti J.P."/>
            <person name="Herman A."/>
            <person name="Mangelson H."/>
            <person name="Liachko I."/>
            <person name="Sullivan S."/>
            <person name="Sone E.D."/>
            <person name="Koren S."/>
            <person name="Silverstein K.A.T."/>
            <person name="Beckman K.B."/>
            <person name="Gohl D.M."/>
        </authorList>
    </citation>
    <scope>NUCLEOTIDE SEQUENCE</scope>
    <source>
        <strain evidence="1">Duluth1</strain>
        <tissue evidence="1">Whole animal</tissue>
    </source>
</reference>
<dbReference type="AlphaFoldDB" id="A0A9D4DBU7"/>
<organism evidence="1 2">
    <name type="scientific">Dreissena polymorpha</name>
    <name type="common">Zebra mussel</name>
    <name type="synonym">Mytilus polymorpha</name>
    <dbReference type="NCBI Taxonomy" id="45954"/>
    <lineage>
        <taxon>Eukaryota</taxon>
        <taxon>Metazoa</taxon>
        <taxon>Spiralia</taxon>
        <taxon>Lophotrochozoa</taxon>
        <taxon>Mollusca</taxon>
        <taxon>Bivalvia</taxon>
        <taxon>Autobranchia</taxon>
        <taxon>Heteroconchia</taxon>
        <taxon>Euheterodonta</taxon>
        <taxon>Imparidentia</taxon>
        <taxon>Neoheterodontei</taxon>
        <taxon>Myida</taxon>
        <taxon>Dreissenoidea</taxon>
        <taxon>Dreissenidae</taxon>
        <taxon>Dreissena</taxon>
    </lineage>
</organism>
<protein>
    <submittedName>
        <fullName evidence="1">Uncharacterized protein</fullName>
    </submittedName>
</protein>